<evidence type="ECO:0000256" key="8">
    <source>
        <dbReference type="ARBA" id="ARBA00031029"/>
    </source>
</evidence>
<evidence type="ECO:0000256" key="7">
    <source>
        <dbReference type="ARBA" id="ARBA00023136"/>
    </source>
</evidence>
<dbReference type="Proteomes" id="UP000076738">
    <property type="component" value="Unassembled WGS sequence"/>
</dbReference>
<protein>
    <recommendedName>
        <fullName evidence="3">NADH-ubiquinone oxidoreductase chain 3</fullName>
    </recommendedName>
    <alternativeName>
        <fullName evidence="8">NADH dehydrogenase subunit 3</fullName>
    </alternativeName>
</protein>
<organism evidence="11 12">
    <name type="scientific">Calocera viscosa (strain TUFC12733)</name>
    <dbReference type="NCBI Taxonomy" id="1330018"/>
    <lineage>
        <taxon>Eukaryota</taxon>
        <taxon>Fungi</taxon>
        <taxon>Dikarya</taxon>
        <taxon>Basidiomycota</taxon>
        <taxon>Agaricomycotina</taxon>
        <taxon>Dacrymycetes</taxon>
        <taxon>Dacrymycetales</taxon>
        <taxon>Dacrymycetaceae</taxon>
        <taxon>Calocera</taxon>
    </lineage>
</organism>
<dbReference type="OrthoDB" id="154075at2759"/>
<dbReference type="Pfam" id="PF00507">
    <property type="entry name" value="Oxidored_q4"/>
    <property type="match status" value="1"/>
</dbReference>
<evidence type="ECO:0000256" key="6">
    <source>
        <dbReference type="ARBA" id="ARBA00022989"/>
    </source>
</evidence>
<comment type="subcellular location">
    <subcellularLocation>
        <location evidence="1">Membrane</location>
    </subcellularLocation>
</comment>
<dbReference type="InterPro" id="IPR038430">
    <property type="entry name" value="NDAH_ubi_oxred_su3_sf"/>
</dbReference>
<evidence type="ECO:0000256" key="5">
    <source>
        <dbReference type="ARBA" id="ARBA00022692"/>
    </source>
</evidence>
<dbReference type="AlphaFoldDB" id="A0A167FD35"/>
<sequence length="182" mass="21060">PPLVGFFAKQQVLFSTIYSGFYFLSFIAILVSVVSASYYLKIIRVLCFSSYDSNYASITYKNLNILNKELEESHSIEKVFLNQRYFYNLMLTFYVFLIFVPVLVLILLLLNIFLSPHEPITEKVDAYECGFYPVGEQTRHPFIINYFLICLIFLVFEAEVLMFLPSIPTLIYVGSYGIIVAI</sequence>
<keyword evidence="4" id="KW-0813">Transport</keyword>
<feature type="transmembrane region" description="Helical" evidence="10">
    <location>
        <begin position="143"/>
        <end position="164"/>
    </location>
</feature>
<name>A0A167FD35_CALVF</name>
<feature type="non-terminal residue" evidence="11">
    <location>
        <position position="182"/>
    </location>
</feature>
<dbReference type="InterPro" id="IPR000440">
    <property type="entry name" value="NADH_UbQ/plastoQ_OxRdtase_su3"/>
</dbReference>
<keyword evidence="12" id="KW-1185">Reference proteome</keyword>
<dbReference type="PANTHER" id="PTHR11058">
    <property type="entry name" value="NADH-UBIQUINONE OXIDOREDUCTASE CHAIN 3"/>
    <property type="match status" value="1"/>
</dbReference>
<evidence type="ECO:0000256" key="2">
    <source>
        <dbReference type="ARBA" id="ARBA00008472"/>
    </source>
</evidence>
<dbReference type="GO" id="GO:0008137">
    <property type="term" value="F:NADH dehydrogenase (ubiquinone) activity"/>
    <property type="evidence" value="ECO:0007669"/>
    <property type="project" value="UniProtKB-EC"/>
</dbReference>
<accession>A0A167FD35</accession>
<evidence type="ECO:0000256" key="3">
    <source>
        <dbReference type="ARBA" id="ARBA00021007"/>
    </source>
</evidence>
<evidence type="ECO:0000313" key="12">
    <source>
        <dbReference type="Proteomes" id="UP000076738"/>
    </source>
</evidence>
<keyword evidence="6 10" id="KW-1133">Transmembrane helix</keyword>
<proteinExistence type="inferred from homology"/>
<comment type="catalytic activity">
    <reaction evidence="9">
        <text>a ubiquinone + NADH + 5 H(+)(in) = a ubiquinol + NAD(+) + 4 H(+)(out)</text>
        <dbReference type="Rhea" id="RHEA:29091"/>
        <dbReference type="Rhea" id="RHEA-COMP:9565"/>
        <dbReference type="Rhea" id="RHEA-COMP:9566"/>
        <dbReference type="ChEBI" id="CHEBI:15378"/>
        <dbReference type="ChEBI" id="CHEBI:16389"/>
        <dbReference type="ChEBI" id="CHEBI:17976"/>
        <dbReference type="ChEBI" id="CHEBI:57540"/>
        <dbReference type="ChEBI" id="CHEBI:57945"/>
        <dbReference type="EC" id="7.1.1.2"/>
    </reaction>
</comment>
<feature type="transmembrane region" description="Helical" evidence="10">
    <location>
        <begin position="85"/>
        <end position="114"/>
    </location>
</feature>
<evidence type="ECO:0000256" key="10">
    <source>
        <dbReference type="SAM" id="Phobius"/>
    </source>
</evidence>
<evidence type="ECO:0000256" key="4">
    <source>
        <dbReference type="ARBA" id="ARBA00022448"/>
    </source>
</evidence>
<dbReference type="PANTHER" id="PTHR11058:SF9">
    <property type="entry name" value="NADH-UBIQUINONE OXIDOREDUCTASE CHAIN 3"/>
    <property type="match status" value="1"/>
</dbReference>
<evidence type="ECO:0000313" key="11">
    <source>
        <dbReference type="EMBL" id="KZO89378.1"/>
    </source>
</evidence>
<dbReference type="STRING" id="1330018.A0A167FD35"/>
<comment type="similarity">
    <text evidence="2">Belongs to the complex I subunit 3 family.</text>
</comment>
<reference evidence="11 12" key="1">
    <citation type="journal article" date="2016" name="Mol. Biol. Evol.">
        <title>Comparative Genomics of Early-Diverging Mushroom-Forming Fungi Provides Insights into the Origins of Lignocellulose Decay Capabilities.</title>
        <authorList>
            <person name="Nagy L.G."/>
            <person name="Riley R."/>
            <person name="Tritt A."/>
            <person name="Adam C."/>
            <person name="Daum C."/>
            <person name="Floudas D."/>
            <person name="Sun H."/>
            <person name="Yadav J.S."/>
            <person name="Pangilinan J."/>
            <person name="Larsson K.H."/>
            <person name="Matsuura K."/>
            <person name="Barry K."/>
            <person name="Labutti K."/>
            <person name="Kuo R."/>
            <person name="Ohm R.A."/>
            <person name="Bhattacharya S.S."/>
            <person name="Shirouzu T."/>
            <person name="Yoshinaga Y."/>
            <person name="Martin F.M."/>
            <person name="Grigoriev I.V."/>
            <person name="Hibbett D.S."/>
        </authorList>
    </citation>
    <scope>NUCLEOTIDE SEQUENCE [LARGE SCALE GENOMIC DNA]</scope>
    <source>
        <strain evidence="11 12">TUFC12733</strain>
    </source>
</reference>
<feature type="non-terminal residue" evidence="11">
    <location>
        <position position="1"/>
    </location>
</feature>
<gene>
    <name evidence="11" type="ORF">CALVIDRAFT_456973</name>
</gene>
<dbReference type="GO" id="GO:0030964">
    <property type="term" value="C:NADH dehydrogenase complex"/>
    <property type="evidence" value="ECO:0007669"/>
    <property type="project" value="TreeGrafter"/>
</dbReference>
<keyword evidence="5 10" id="KW-0812">Transmembrane</keyword>
<keyword evidence="7 10" id="KW-0472">Membrane</keyword>
<feature type="transmembrane region" description="Helical" evidence="10">
    <location>
        <begin position="20"/>
        <end position="40"/>
    </location>
</feature>
<evidence type="ECO:0000256" key="9">
    <source>
        <dbReference type="ARBA" id="ARBA00049551"/>
    </source>
</evidence>
<dbReference type="EMBL" id="KV417467">
    <property type="protein sequence ID" value="KZO89378.1"/>
    <property type="molecule type" value="Genomic_DNA"/>
</dbReference>
<evidence type="ECO:0000256" key="1">
    <source>
        <dbReference type="ARBA" id="ARBA00004370"/>
    </source>
</evidence>
<dbReference type="Gene3D" id="1.20.58.1610">
    <property type="entry name" value="NADH:ubiquinone/plastoquinone oxidoreductase, chain 3"/>
    <property type="match status" value="1"/>
</dbReference>